<evidence type="ECO:0000313" key="4">
    <source>
        <dbReference type="Proteomes" id="UP001549366"/>
    </source>
</evidence>
<feature type="chain" id="PRO_5045689483" evidence="2">
    <location>
        <begin position="26"/>
        <end position="1100"/>
    </location>
</feature>
<feature type="region of interest" description="Disordered" evidence="1">
    <location>
        <begin position="662"/>
        <end position="709"/>
    </location>
</feature>
<dbReference type="Proteomes" id="UP001549366">
    <property type="component" value="Unassembled WGS sequence"/>
</dbReference>
<feature type="signal peptide" evidence="2">
    <location>
        <begin position="1"/>
        <end position="25"/>
    </location>
</feature>
<proteinExistence type="predicted"/>
<reference evidence="3 4" key="1">
    <citation type="submission" date="2024-06" db="EMBL/GenBank/DDBJ databases">
        <title>Genomic Encyclopedia of Type Strains, Phase V (KMG-V): Genome sequencing to study the core and pangenomes of soil and plant-associated prokaryotes.</title>
        <authorList>
            <person name="Whitman W."/>
        </authorList>
    </citation>
    <scope>NUCLEOTIDE SEQUENCE [LARGE SCALE GENOMIC DNA]</scope>
    <source>
        <strain evidence="3 4">NE40</strain>
    </source>
</reference>
<name>A0ABV2SKY3_9GAMM</name>
<protein>
    <submittedName>
        <fullName evidence="3">Uncharacterized protein</fullName>
    </submittedName>
</protein>
<organism evidence="3 4">
    <name type="scientific">Endozoicomonas lisbonensis</name>
    <dbReference type="NCBI Taxonomy" id="3120522"/>
    <lineage>
        <taxon>Bacteria</taxon>
        <taxon>Pseudomonadati</taxon>
        <taxon>Pseudomonadota</taxon>
        <taxon>Gammaproteobacteria</taxon>
        <taxon>Oceanospirillales</taxon>
        <taxon>Endozoicomonadaceae</taxon>
        <taxon>Endozoicomonas</taxon>
    </lineage>
</organism>
<feature type="region of interest" description="Disordered" evidence="1">
    <location>
        <begin position="612"/>
        <end position="645"/>
    </location>
</feature>
<evidence type="ECO:0000313" key="3">
    <source>
        <dbReference type="EMBL" id="MET4758421.1"/>
    </source>
</evidence>
<feature type="compositionally biased region" description="Basic and acidic residues" evidence="1">
    <location>
        <begin position="695"/>
        <end position="704"/>
    </location>
</feature>
<sequence>MTNNTKKRVRTVFLICLLIGSNSQAFVYAQAFYPAPHGTVVLDRDGGQHYYEGTLPAGASAYYKPYVSSLVDALSASATMALLYYTTERVSSWLPEPWLSSVRLSPARVSYLMVTVISLGSMWFYYGDLKVRAANFWRLGEEDSRYVIQLMATTAYGYSPLHIQRVFDTREHRLFYRIAALPEVPEEAKAKTAGLDDAMWELARVLRDHKSYIELNFPQPQGCRMPWFYCDQRRTESRPKTLTLSVYPDGGETRLPVSVTFTSTDNSFWLEDILTAYEHELAHQTRSSDRNNSDNHSFNSSDSVITDIGESASGLWIQSFKFDSPLSHGWIRHLTNWLENVPLWGGEGAEQWSEVSIDDACISEPCPVSRGVIIPDKNGCLSVDLGNSTYFLPGNLIDKTRPASEKSYCHTVLGKTSATHVTATHSAANHWQAETLFFNDLPPRMGFVFVTMAMLGNAARLVGQRMPFFSGADSELFMGQLSHIDGRRGTGNEIVPFVSPGESVIPSLASSIKPYPPDTGWGLLGLRVYPELMSHITQTGTGNDWIDYTWAAPPEDRRPEIQEVVSISQNNVEQEITWSEVAEERESFLGKGMLYQSELSLVDIVAIEKPPSDDKEAANESLRDNKKRPEAIFTSSDSENEAVPIEDKMQGGEDLFFTEPVSGATEQAESLSETGDSEPDTSGSDDRSGSIIELPGDKEKESDRVGLTSLGSLPETAREVEVGSVISMSVLPQIPVDSESSDVWKPDSIPLTAAEQRLAAFKKTAQAKPPSAELSSAITEIESGKAWKEVVVRHIRQSVWGAMYGSSADGNHGGELPHFASKDVSNLKMEIPDHWSEIDKVIAERLKVIAFEEAKNKKTKHFKDKNNKPIRMVLFDGMNALLNKVAVLEQAKKVGSTVYMIPLKEGGYLSTVTEAASISLQALQKKEESNPVSVWFHENVEGLVKEEYARVSRLLGDLIQMYKNHYKDHEVGESVKFGQLPLESITRPGKMQSLKKPAFRLTRLMSMQYTSENVVPWLVKAYPVVKTYESWSNSFQAMMAANEGTRLSPEPLKPYRKQANQLLIEYSKLEQNKMPAYKWAEVSEARQALEKLCSKTDSDI</sequence>
<gene>
    <name evidence="3" type="ORF">V5J35_003613</name>
</gene>
<accession>A0ABV2SKY3</accession>
<keyword evidence="2" id="KW-0732">Signal</keyword>
<keyword evidence="4" id="KW-1185">Reference proteome</keyword>
<evidence type="ECO:0000256" key="2">
    <source>
        <dbReference type="SAM" id="SignalP"/>
    </source>
</evidence>
<dbReference type="EMBL" id="JBEWTB010000002">
    <property type="protein sequence ID" value="MET4758421.1"/>
    <property type="molecule type" value="Genomic_DNA"/>
</dbReference>
<feature type="compositionally biased region" description="Polar residues" evidence="1">
    <location>
        <begin position="664"/>
        <end position="674"/>
    </location>
</feature>
<comment type="caution">
    <text evidence="3">The sequence shown here is derived from an EMBL/GenBank/DDBJ whole genome shotgun (WGS) entry which is preliminary data.</text>
</comment>
<feature type="compositionally biased region" description="Basic and acidic residues" evidence="1">
    <location>
        <begin position="612"/>
        <end position="630"/>
    </location>
</feature>
<evidence type="ECO:0000256" key="1">
    <source>
        <dbReference type="SAM" id="MobiDB-lite"/>
    </source>
</evidence>